<dbReference type="InterPro" id="IPR013830">
    <property type="entry name" value="SGNH_hydro"/>
</dbReference>
<dbReference type="InterPro" id="IPR036514">
    <property type="entry name" value="SGNH_hydro_sf"/>
</dbReference>
<dbReference type="Gene3D" id="3.40.50.1110">
    <property type="entry name" value="SGNH hydrolase"/>
    <property type="match status" value="1"/>
</dbReference>
<gene>
    <name evidence="2" type="ORF">ACFO8L_11685</name>
</gene>
<dbReference type="Proteomes" id="UP001595891">
    <property type="component" value="Unassembled WGS sequence"/>
</dbReference>
<keyword evidence="3" id="KW-1185">Reference proteome</keyword>
<dbReference type="RefSeq" id="WP_262842461.1">
    <property type="nucleotide sequence ID" value="NZ_JANZYP010000011.1"/>
</dbReference>
<dbReference type="PANTHER" id="PTHR30383:SF19">
    <property type="entry name" value="FIBRONECTIN TYPE-III DOMAIN-CONTAINING PROTEIN"/>
    <property type="match status" value="1"/>
</dbReference>
<sequence length="256" mass="27637">MSGAAPGTTPTIMIVGDSISQGREGDHTWRYRFWRTLDQRRIPARFAGPWAGTWVSSAVQPGPRPAHPDDPVHAGRYRDGIDFPACRHYASWGRLLREAKDNIRGAVAAYEADHLLVALGFNDLAWGVSGPGRLAADAETFVRRAREANPDVQLLIANVVHRTPLRDQPGLARDITAYNLELSSLVAALSTERSAAVLVDLDGVYDPYRDSYDGVHPNGSGEIRIARAFAGVYASAFGHDRAGVPDPIPAPAPALG</sequence>
<feature type="domain" description="SGNH hydrolase-type esterase" evidence="1">
    <location>
        <begin position="15"/>
        <end position="221"/>
    </location>
</feature>
<evidence type="ECO:0000259" key="1">
    <source>
        <dbReference type="Pfam" id="PF13472"/>
    </source>
</evidence>
<dbReference type="PANTHER" id="PTHR30383">
    <property type="entry name" value="THIOESTERASE 1/PROTEASE 1/LYSOPHOSPHOLIPASE L1"/>
    <property type="match status" value="1"/>
</dbReference>
<dbReference type="SUPFAM" id="SSF52266">
    <property type="entry name" value="SGNH hydrolase"/>
    <property type="match status" value="1"/>
</dbReference>
<dbReference type="InterPro" id="IPR051532">
    <property type="entry name" value="Ester_Hydrolysis_Enzymes"/>
</dbReference>
<evidence type="ECO:0000313" key="2">
    <source>
        <dbReference type="EMBL" id="MFC4586741.1"/>
    </source>
</evidence>
<name>A0ABV9EE36_9ACTN</name>
<organism evidence="2 3">
    <name type="scientific">Sphaerisporangium corydalis</name>
    <dbReference type="NCBI Taxonomy" id="1441875"/>
    <lineage>
        <taxon>Bacteria</taxon>
        <taxon>Bacillati</taxon>
        <taxon>Actinomycetota</taxon>
        <taxon>Actinomycetes</taxon>
        <taxon>Streptosporangiales</taxon>
        <taxon>Streptosporangiaceae</taxon>
        <taxon>Sphaerisporangium</taxon>
    </lineage>
</organism>
<dbReference type="Pfam" id="PF13472">
    <property type="entry name" value="Lipase_GDSL_2"/>
    <property type="match status" value="1"/>
</dbReference>
<reference evidence="3" key="1">
    <citation type="journal article" date="2019" name="Int. J. Syst. Evol. Microbiol.">
        <title>The Global Catalogue of Microorganisms (GCM) 10K type strain sequencing project: providing services to taxonomists for standard genome sequencing and annotation.</title>
        <authorList>
            <consortium name="The Broad Institute Genomics Platform"/>
            <consortium name="The Broad Institute Genome Sequencing Center for Infectious Disease"/>
            <person name="Wu L."/>
            <person name="Ma J."/>
        </authorList>
    </citation>
    <scope>NUCLEOTIDE SEQUENCE [LARGE SCALE GENOMIC DNA]</scope>
    <source>
        <strain evidence="3">CCUG 49560</strain>
    </source>
</reference>
<evidence type="ECO:0000313" key="3">
    <source>
        <dbReference type="Proteomes" id="UP001595891"/>
    </source>
</evidence>
<comment type="caution">
    <text evidence="2">The sequence shown here is derived from an EMBL/GenBank/DDBJ whole genome shotgun (WGS) entry which is preliminary data.</text>
</comment>
<accession>A0ABV9EE36</accession>
<dbReference type="EMBL" id="JBHSFN010000006">
    <property type="protein sequence ID" value="MFC4586741.1"/>
    <property type="molecule type" value="Genomic_DNA"/>
</dbReference>
<proteinExistence type="predicted"/>
<protein>
    <submittedName>
        <fullName evidence="2">GDSL-type esterase/lipase family protein</fullName>
    </submittedName>
</protein>